<feature type="transmembrane region" description="Helical" evidence="1">
    <location>
        <begin position="40"/>
        <end position="59"/>
    </location>
</feature>
<comment type="caution">
    <text evidence="2">The sequence shown here is derived from an EMBL/GenBank/DDBJ whole genome shotgun (WGS) entry which is preliminary data.</text>
</comment>
<sequence>MALFTPAPEASSARPNFLSTLRFIPVKVTSIFGWESELEMGFLVTTLIFVVVGVIASLCTRICCNRGPSANLFFPSSCFNLDLNSSDNPTSALSIEKSFLVTSDIDYYCNSLLLDDVGNCVSITDEAINRSNFERV</sequence>
<dbReference type="OrthoDB" id="1508846at2759"/>
<keyword evidence="1" id="KW-0812">Transmembrane</keyword>
<evidence type="ECO:0000313" key="2">
    <source>
        <dbReference type="EMBL" id="GER47729.1"/>
    </source>
</evidence>
<gene>
    <name evidence="2" type="ORF">STAS_24855</name>
</gene>
<evidence type="ECO:0000313" key="3">
    <source>
        <dbReference type="Proteomes" id="UP000325081"/>
    </source>
</evidence>
<dbReference type="EMBL" id="BKCP01008048">
    <property type="protein sequence ID" value="GER47729.1"/>
    <property type="molecule type" value="Genomic_DNA"/>
</dbReference>
<keyword evidence="3" id="KW-1185">Reference proteome</keyword>
<dbReference type="AlphaFoldDB" id="A0A5A7QRP4"/>
<dbReference type="Proteomes" id="UP000325081">
    <property type="component" value="Unassembled WGS sequence"/>
</dbReference>
<keyword evidence="1" id="KW-1133">Transmembrane helix</keyword>
<keyword evidence="1" id="KW-0472">Membrane</keyword>
<name>A0A5A7QRP4_STRAF</name>
<organism evidence="2 3">
    <name type="scientific">Striga asiatica</name>
    <name type="common">Asiatic witchweed</name>
    <name type="synonym">Buchnera asiatica</name>
    <dbReference type="NCBI Taxonomy" id="4170"/>
    <lineage>
        <taxon>Eukaryota</taxon>
        <taxon>Viridiplantae</taxon>
        <taxon>Streptophyta</taxon>
        <taxon>Embryophyta</taxon>
        <taxon>Tracheophyta</taxon>
        <taxon>Spermatophyta</taxon>
        <taxon>Magnoliopsida</taxon>
        <taxon>eudicotyledons</taxon>
        <taxon>Gunneridae</taxon>
        <taxon>Pentapetalae</taxon>
        <taxon>asterids</taxon>
        <taxon>lamiids</taxon>
        <taxon>Lamiales</taxon>
        <taxon>Orobanchaceae</taxon>
        <taxon>Buchnereae</taxon>
        <taxon>Striga</taxon>
    </lineage>
</organism>
<proteinExistence type="predicted"/>
<protein>
    <submittedName>
        <fullName evidence="2">ATPase</fullName>
    </submittedName>
</protein>
<evidence type="ECO:0000256" key="1">
    <source>
        <dbReference type="SAM" id="Phobius"/>
    </source>
</evidence>
<reference evidence="3" key="1">
    <citation type="journal article" date="2019" name="Curr. Biol.">
        <title>Genome Sequence of Striga asiatica Provides Insight into the Evolution of Plant Parasitism.</title>
        <authorList>
            <person name="Yoshida S."/>
            <person name="Kim S."/>
            <person name="Wafula E.K."/>
            <person name="Tanskanen J."/>
            <person name="Kim Y.M."/>
            <person name="Honaas L."/>
            <person name="Yang Z."/>
            <person name="Spallek T."/>
            <person name="Conn C.E."/>
            <person name="Ichihashi Y."/>
            <person name="Cheong K."/>
            <person name="Cui S."/>
            <person name="Der J.P."/>
            <person name="Gundlach H."/>
            <person name="Jiao Y."/>
            <person name="Hori C."/>
            <person name="Ishida J.K."/>
            <person name="Kasahara H."/>
            <person name="Kiba T."/>
            <person name="Kim M.S."/>
            <person name="Koo N."/>
            <person name="Laohavisit A."/>
            <person name="Lee Y.H."/>
            <person name="Lumba S."/>
            <person name="McCourt P."/>
            <person name="Mortimer J.C."/>
            <person name="Mutuku J.M."/>
            <person name="Nomura T."/>
            <person name="Sasaki-Sekimoto Y."/>
            <person name="Seto Y."/>
            <person name="Wang Y."/>
            <person name="Wakatake T."/>
            <person name="Sakakibara H."/>
            <person name="Demura T."/>
            <person name="Yamaguchi S."/>
            <person name="Yoneyama K."/>
            <person name="Manabe R.I."/>
            <person name="Nelson D.C."/>
            <person name="Schulman A.H."/>
            <person name="Timko M.P."/>
            <person name="dePamphilis C.W."/>
            <person name="Choi D."/>
            <person name="Shirasu K."/>
        </authorList>
    </citation>
    <scope>NUCLEOTIDE SEQUENCE [LARGE SCALE GENOMIC DNA]</scope>
    <source>
        <strain evidence="3">cv. UVA1</strain>
    </source>
</reference>
<accession>A0A5A7QRP4</accession>